<evidence type="ECO:0000256" key="3">
    <source>
        <dbReference type="ARBA" id="ARBA00022845"/>
    </source>
</evidence>
<dbReference type="GO" id="GO:0044780">
    <property type="term" value="P:bacterial-type flagellum assembly"/>
    <property type="evidence" value="ECO:0007669"/>
    <property type="project" value="UniProtKB-UniRule"/>
</dbReference>
<reference evidence="5 6" key="1">
    <citation type="submission" date="2018-08" db="EMBL/GenBank/DDBJ databases">
        <title>Genome sequence of Halobacillus trueperi KCTC 3686.</title>
        <authorList>
            <person name="Cho K.H."/>
            <person name="Kwak M.-J."/>
            <person name="Kim B.-Y."/>
            <person name="Chun J."/>
        </authorList>
    </citation>
    <scope>NUCLEOTIDE SEQUENCE [LARGE SCALE GENOMIC DNA]</scope>
    <source>
        <strain evidence="5 6">KCTC 3686</strain>
    </source>
</reference>
<keyword evidence="5" id="KW-0969">Cilium</keyword>
<dbReference type="SUPFAM" id="SSF141457">
    <property type="entry name" value="BH3618-like"/>
    <property type="match status" value="1"/>
</dbReference>
<evidence type="ECO:0000256" key="2">
    <source>
        <dbReference type="ARBA" id="ARBA00022795"/>
    </source>
</evidence>
<name>A0A3E0JB85_9BACI</name>
<proteinExistence type="inferred from homology"/>
<dbReference type="GO" id="GO:0005737">
    <property type="term" value="C:cytoplasm"/>
    <property type="evidence" value="ECO:0007669"/>
    <property type="project" value="UniProtKB-SubCell"/>
</dbReference>
<comment type="subunit">
    <text evidence="4">Interacts with translational regulator CsrA and flagellin(s).</text>
</comment>
<comment type="similarity">
    <text evidence="4">Belongs to the FliW family.</text>
</comment>
<evidence type="ECO:0000313" key="5">
    <source>
        <dbReference type="EMBL" id="REJ10196.1"/>
    </source>
</evidence>
<evidence type="ECO:0000313" key="6">
    <source>
        <dbReference type="Proteomes" id="UP000256305"/>
    </source>
</evidence>
<dbReference type="EMBL" id="QUAE01000003">
    <property type="protein sequence ID" value="REJ10196.1"/>
    <property type="molecule type" value="Genomic_DNA"/>
</dbReference>
<dbReference type="RefSeq" id="WP_115822779.1">
    <property type="nucleotide sequence ID" value="NZ_QUAE01000003.1"/>
</dbReference>
<dbReference type="HAMAP" id="MF_01185">
    <property type="entry name" value="FliW"/>
    <property type="match status" value="1"/>
</dbReference>
<dbReference type="AlphaFoldDB" id="A0A3E0JB85"/>
<evidence type="ECO:0000256" key="4">
    <source>
        <dbReference type="HAMAP-Rule" id="MF_01185"/>
    </source>
</evidence>
<sequence length="148" mass="16903">MKIETKYFGEVEVEEKECIDFPNGLPGFESYHSFVLLPIDDLRTYFALQSVEEAGVSLVVTNPYLFYKDYEFDITPEDLGILSEEDIAVYNVVTLQDPFEKSTLNLQAPIVMNTKKREAKQLILNQVDYHTKHPLISTVKGGESHARP</sequence>
<keyword evidence="1 4" id="KW-0963">Cytoplasm</keyword>
<gene>
    <name evidence="4" type="primary">fliW</name>
    <name evidence="5" type="ORF">DYE48_05655</name>
</gene>
<protein>
    <recommendedName>
        <fullName evidence="4">Flagellar assembly factor FliW</fullName>
    </recommendedName>
</protein>
<accession>A0A3E0JB85</accession>
<keyword evidence="3 4" id="KW-0810">Translation regulation</keyword>
<keyword evidence="5" id="KW-0966">Cell projection</keyword>
<keyword evidence="5" id="KW-0282">Flagellum</keyword>
<comment type="function">
    <text evidence="4">Acts as an anti-CsrA protein, binds CsrA and prevents it from repressing translation of its target genes, one of which is flagellin. Binds to flagellin and participates in the assembly of the flagellum.</text>
</comment>
<dbReference type="PANTHER" id="PTHR39190:SF1">
    <property type="entry name" value="FLAGELLAR ASSEMBLY FACTOR FLIW"/>
    <property type="match status" value="1"/>
</dbReference>
<dbReference type="NCBIfam" id="NF009793">
    <property type="entry name" value="PRK13285.1-1"/>
    <property type="match status" value="1"/>
</dbReference>
<dbReference type="Proteomes" id="UP000256305">
    <property type="component" value="Unassembled WGS sequence"/>
</dbReference>
<dbReference type="Gene3D" id="2.30.290.10">
    <property type="entry name" value="BH3618-like"/>
    <property type="match status" value="1"/>
</dbReference>
<dbReference type="InterPro" id="IPR003775">
    <property type="entry name" value="Flagellar_assembly_factor_FliW"/>
</dbReference>
<dbReference type="GO" id="GO:0006417">
    <property type="term" value="P:regulation of translation"/>
    <property type="evidence" value="ECO:0007669"/>
    <property type="project" value="UniProtKB-KW"/>
</dbReference>
<keyword evidence="2 4" id="KW-1005">Bacterial flagellum biogenesis</keyword>
<dbReference type="InterPro" id="IPR024046">
    <property type="entry name" value="Flagellar_assmbl_FliW_dom_sf"/>
</dbReference>
<organism evidence="5 6">
    <name type="scientific">Halobacillus trueperi</name>
    <dbReference type="NCBI Taxonomy" id="156205"/>
    <lineage>
        <taxon>Bacteria</taxon>
        <taxon>Bacillati</taxon>
        <taxon>Bacillota</taxon>
        <taxon>Bacilli</taxon>
        <taxon>Bacillales</taxon>
        <taxon>Bacillaceae</taxon>
        <taxon>Halobacillus</taxon>
    </lineage>
</organism>
<dbReference type="PANTHER" id="PTHR39190">
    <property type="entry name" value="FLAGELLAR ASSEMBLY FACTOR FLIW"/>
    <property type="match status" value="1"/>
</dbReference>
<comment type="subcellular location">
    <subcellularLocation>
        <location evidence="4">Cytoplasm</location>
    </subcellularLocation>
</comment>
<keyword evidence="6" id="KW-1185">Reference proteome</keyword>
<comment type="caution">
    <text evidence="5">The sequence shown here is derived from an EMBL/GenBank/DDBJ whole genome shotgun (WGS) entry which is preliminary data.</text>
</comment>
<evidence type="ECO:0000256" key="1">
    <source>
        <dbReference type="ARBA" id="ARBA00022490"/>
    </source>
</evidence>
<keyword evidence="4" id="KW-0143">Chaperone</keyword>
<dbReference type="Pfam" id="PF02623">
    <property type="entry name" value="FliW"/>
    <property type="match status" value="1"/>
</dbReference>